<keyword evidence="7" id="KW-0539">Nucleus</keyword>
<dbReference type="InterPro" id="IPR007582">
    <property type="entry name" value="TFIID_NTD2"/>
</dbReference>
<feature type="domain" description="TFIID subunit TAF5 NTD2" evidence="10">
    <location>
        <begin position="112"/>
        <end position="243"/>
    </location>
</feature>
<dbReference type="InterPro" id="IPR006594">
    <property type="entry name" value="LisH"/>
</dbReference>
<dbReference type="InterPro" id="IPR015943">
    <property type="entry name" value="WD40/YVTN_repeat-like_dom_sf"/>
</dbReference>
<dbReference type="InterPro" id="IPR001680">
    <property type="entry name" value="WD40_rpt"/>
</dbReference>
<feature type="repeat" description="WD" evidence="8">
    <location>
        <begin position="443"/>
        <end position="484"/>
    </location>
</feature>
<protein>
    <recommendedName>
        <fullName evidence="10">TFIID subunit TAF5 NTD2 domain-containing protein</fullName>
    </recommendedName>
</protein>
<dbReference type="GO" id="GO:0005669">
    <property type="term" value="C:transcription factor TFIID complex"/>
    <property type="evidence" value="ECO:0007669"/>
    <property type="project" value="TreeGrafter"/>
</dbReference>
<gene>
    <name evidence="11" type="ORF">TRICI_000526</name>
</gene>
<evidence type="ECO:0000256" key="4">
    <source>
        <dbReference type="ARBA" id="ARBA00022737"/>
    </source>
</evidence>
<evidence type="ECO:0000256" key="9">
    <source>
        <dbReference type="SAM" id="MobiDB-lite"/>
    </source>
</evidence>
<proteinExistence type="inferred from homology"/>
<feature type="repeat" description="WD" evidence="8">
    <location>
        <begin position="619"/>
        <end position="653"/>
    </location>
</feature>
<keyword evidence="4" id="KW-0677">Repeat</keyword>
<dbReference type="OrthoDB" id="10266330at2759"/>
<dbReference type="CDD" id="cd00200">
    <property type="entry name" value="WD40"/>
    <property type="match status" value="1"/>
</dbReference>
<evidence type="ECO:0000313" key="11">
    <source>
        <dbReference type="EMBL" id="KAA8917332.1"/>
    </source>
</evidence>
<dbReference type="GO" id="GO:0016251">
    <property type="term" value="F:RNA polymerase II general transcription initiation factor activity"/>
    <property type="evidence" value="ECO:0007669"/>
    <property type="project" value="TreeGrafter"/>
</dbReference>
<dbReference type="SMART" id="SM00667">
    <property type="entry name" value="LisH"/>
    <property type="match status" value="1"/>
</dbReference>
<evidence type="ECO:0000256" key="2">
    <source>
        <dbReference type="ARBA" id="ARBA00009435"/>
    </source>
</evidence>
<dbReference type="VEuPathDB" id="FungiDB:TRICI_000526"/>
<reference evidence="11" key="1">
    <citation type="journal article" date="2019" name="G3 (Bethesda)">
        <title>Genome Assemblies of Two Rare Opportunistic Yeast Pathogens: Diutina rugosa (syn. Candida rugosa) and Trichomonascus ciferrii (syn. Candida ciferrii).</title>
        <authorList>
            <person name="Mixao V."/>
            <person name="Saus E."/>
            <person name="Hansen A.P."/>
            <person name="Lass-Florl C."/>
            <person name="Gabaldon T."/>
        </authorList>
    </citation>
    <scope>NUCLEOTIDE SEQUENCE</scope>
    <source>
        <strain evidence="11">CBS 4856</strain>
    </source>
</reference>
<keyword evidence="5" id="KW-0805">Transcription regulation</keyword>
<dbReference type="Gene3D" id="1.25.40.500">
    <property type="entry name" value="TFIID subunit TAF5, NTD2 domain"/>
    <property type="match status" value="1"/>
</dbReference>
<dbReference type="CDD" id="cd08044">
    <property type="entry name" value="TAF5_NTD2"/>
    <property type="match status" value="1"/>
</dbReference>
<comment type="subcellular location">
    <subcellularLocation>
        <location evidence="1">Nucleus</location>
    </subcellularLocation>
</comment>
<dbReference type="PRINTS" id="PR00320">
    <property type="entry name" value="GPROTEINBRPT"/>
</dbReference>
<dbReference type="EMBL" id="SWFS01000045">
    <property type="protein sequence ID" value="KAA8917332.1"/>
    <property type="molecule type" value="Genomic_DNA"/>
</dbReference>
<dbReference type="PROSITE" id="PS50294">
    <property type="entry name" value="WD_REPEATS_REGION"/>
    <property type="match status" value="5"/>
</dbReference>
<evidence type="ECO:0000256" key="5">
    <source>
        <dbReference type="ARBA" id="ARBA00023015"/>
    </source>
</evidence>
<feature type="compositionally biased region" description="Low complexity" evidence="9">
    <location>
        <begin position="78"/>
        <end position="90"/>
    </location>
</feature>
<evidence type="ECO:0000259" key="10">
    <source>
        <dbReference type="Pfam" id="PF04494"/>
    </source>
</evidence>
<dbReference type="PROSITE" id="PS00678">
    <property type="entry name" value="WD_REPEATS_1"/>
    <property type="match status" value="3"/>
</dbReference>
<feature type="region of interest" description="Disordered" evidence="9">
    <location>
        <begin position="75"/>
        <end position="113"/>
    </location>
</feature>
<keyword evidence="6" id="KW-0804">Transcription</keyword>
<evidence type="ECO:0000256" key="1">
    <source>
        <dbReference type="ARBA" id="ARBA00004123"/>
    </source>
</evidence>
<dbReference type="PROSITE" id="PS50896">
    <property type="entry name" value="LISH"/>
    <property type="match status" value="1"/>
</dbReference>
<dbReference type="AlphaFoldDB" id="A0A642VD74"/>
<sequence>MAPPNDSPQQPPQAQGQGQGQQQQQQAPPQQQGQQQQQRPAAQGSLPLADLNRIVLEYLNKKGYTRTEAMLRVESARTPTPAGGTSSGSGYNSPRNGSRPSTPISQRPAVPEDPSAFIRGYSQLKSWTESSLDLYQPELRRILYPIFVHIFLELISKNHSTDAKKFFDEYSVDHSVLHGHDIEKLSSISLPAHLEENELAKMFRNNKYQLKVSRTSFDLLLYFLHEIETNGGAIIIRLLNQYMETKVTSSRPSRFDTETSLDPEEGLPGQGGADQQIEKFNVQPVKLGKMPMDPEYQKDVTAALEQKDSETKEEAVGSSGANTLVDEFNQRIKQEEGVDSPMREALPLPQYKTADIEAEVMKVADSRSKISLGGENATQASLPSVCMYTFHNTHEGLNCLDFSEDSTLVAGGFSDSFVKVWSLKGEKLTSVLRDDTPSTSKRLVGHSGPVFSTSFSSDNRYLLSASEDKTVRLWSLDTYTGLVSYKGHNHPVWDVSFSPFGHYFATASHDQTARLWSCDHIYPLRIFAGHISDVDTVSFHPNGTYVITGSSDKTCRMWDINRGNSVRVFIGHTAPINCTAVSPDGRWMASAGEDSIIHVWDLGTGRRLKSMRGHGRASIYSLAFSQEGSVLVSAGADNTVRVWDIKKGTNDAGPEPEPLQTDQVNGQAQVLAAEAGKPGDDGKKKKEIIATPDHMSVFNTKKTPVYKVHFTRRNLCLAGGAFLG</sequence>
<feature type="compositionally biased region" description="Low complexity" evidence="9">
    <location>
        <begin position="12"/>
        <end position="44"/>
    </location>
</feature>
<dbReference type="InterPro" id="IPR019775">
    <property type="entry name" value="WD40_repeat_CS"/>
</dbReference>
<dbReference type="Pfam" id="PF08513">
    <property type="entry name" value="LisH"/>
    <property type="match status" value="1"/>
</dbReference>
<dbReference type="PANTHER" id="PTHR19879:SF1">
    <property type="entry name" value="CANNONBALL-RELATED"/>
    <property type="match status" value="1"/>
</dbReference>
<evidence type="ECO:0000256" key="6">
    <source>
        <dbReference type="ARBA" id="ARBA00023163"/>
    </source>
</evidence>
<dbReference type="SMART" id="SM00320">
    <property type="entry name" value="WD40"/>
    <property type="match status" value="6"/>
</dbReference>
<evidence type="ECO:0000256" key="7">
    <source>
        <dbReference type="ARBA" id="ARBA00023242"/>
    </source>
</evidence>
<keyword evidence="12" id="KW-1185">Reference proteome</keyword>
<feature type="repeat" description="WD" evidence="8">
    <location>
        <begin position="485"/>
        <end position="517"/>
    </location>
</feature>
<dbReference type="SUPFAM" id="SSF160897">
    <property type="entry name" value="Taf5 N-terminal domain-like"/>
    <property type="match status" value="1"/>
</dbReference>
<dbReference type="Proteomes" id="UP000761534">
    <property type="component" value="Unassembled WGS sequence"/>
</dbReference>
<dbReference type="InterPro" id="IPR020472">
    <property type="entry name" value="WD40_PAC1"/>
</dbReference>
<feature type="repeat" description="WD" evidence="8">
    <location>
        <begin position="569"/>
        <end position="610"/>
    </location>
</feature>
<keyword evidence="3 8" id="KW-0853">WD repeat</keyword>
<dbReference type="InterPro" id="IPR036322">
    <property type="entry name" value="WD40_repeat_dom_sf"/>
</dbReference>
<feature type="region of interest" description="Disordered" evidence="9">
    <location>
        <begin position="1"/>
        <end position="47"/>
    </location>
</feature>
<evidence type="ECO:0000256" key="8">
    <source>
        <dbReference type="PROSITE-ProRule" id="PRU00221"/>
    </source>
</evidence>
<organism evidence="11 12">
    <name type="scientific">Trichomonascus ciferrii</name>
    <dbReference type="NCBI Taxonomy" id="44093"/>
    <lineage>
        <taxon>Eukaryota</taxon>
        <taxon>Fungi</taxon>
        <taxon>Dikarya</taxon>
        <taxon>Ascomycota</taxon>
        <taxon>Saccharomycotina</taxon>
        <taxon>Dipodascomycetes</taxon>
        <taxon>Dipodascales</taxon>
        <taxon>Trichomonascaceae</taxon>
        <taxon>Trichomonascus</taxon>
        <taxon>Trichomonascus ciferrii complex</taxon>
    </lineage>
</organism>
<feature type="repeat" description="WD" evidence="8">
    <location>
        <begin position="527"/>
        <end position="568"/>
    </location>
</feature>
<dbReference type="Gene3D" id="2.130.10.10">
    <property type="entry name" value="YVTN repeat-like/Quinoprotein amine dehydrogenase"/>
    <property type="match status" value="2"/>
</dbReference>
<dbReference type="Pfam" id="PF00400">
    <property type="entry name" value="WD40"/>
    <property type="match status" value="6"/>
</dbReference>
<dbReference type="Pfam" id="PF04494">
    <property type="entry name" value="TFIID_NTD2"/>
    <property type="match status" value="1"/>
</dbReference>
<comment type="similarity">
    <text evidence="2">Belongs to the WD repeat TAF5 family.</text>
</comment>
<dbReference type="PANTHER" id="PTHR19879">
    <property type="entry name" value="TRANSCRIPTION INITIATION FACTOR TFIID"/>
    <property type="match status" value="1"/>
</dbReference>
<comment type="caution">
    <text evidence="11">The sequence shown here is derived from an EMBL/GenBank/DDBJ whole genome shotgun (WGS) entry which is preliminary data.</text>
</comment>
<evidence type="ECO:0000313" key="12">
    <source>
        <dbReference type="Proteomes" id="UP000761534"/>
    </source>
</evidence>
<feature type="region of interest" description="Disordered" evidence="9">
    <location>
        <begin position="249"/>
        <end position="276"/>
    </location>
</feature>
<dbReference type="SUPFAM" id="SSF50978">
    <property type="entry name" value="WD40 repeat-like"/>
    <property type="match status" value="1"/>
</dbReference>
<dbReference type="InterPro" id="IPR037264">
    <property type="entry name" value="TFIID_NTD2_sf"/>
</dbReference>
<feature type="compositionally biased region" description="Pro residues" evidence="9">
    <location>
        <begin position="1"/>
        <end position="11"/>
    </location>
</feature>
<dbReference type="PROSITE" id="PS50082">
    <property type="entry name" value="WD_REPEATS_2"/>
    <property type="match status" value="6"/>
</dbReference>
<evidence type="ECO:0000256" key="3">
    <source>
        <dbReference type="ARBA" id="ARBA00022574"/>
    </source>
</evidence>
<name>A0A642VD74_9ASCO</name>
<accession>A0A642VD74</accession>
<dbReference type="GO" id="GO:0006367">
    <property type="term" value="P:transcription initiation at RNA polymerase II promoter"/>
    <property type="evidence" value="ECO:0007669"/>
    <property type="project" value="TreeGrafter"/>
</dbReference>
<feature type="compositionally biased region" description="Polar residues" evidence="9">
    <location>
        <begin position="91"/>
        <end position="105"/>
    </location>
</feature>
<feature type="repeat" description="WD" evidence="8">
    <location>
        <begin position="390"/>
        <end position="431"/>
    </location>
</feature>